<dbReference type="Pfam" id="PF01262">
    <property type="entry name" value="AlaDh_PNT_C"/>
    <property type="match status" value="1"/>
</dbReference>
<evidence type="ECO:0000259" key="3">
    <source>
        <dbReference type="SMART" id="SM01003"/>
    </source>
</evidence>
<evidence type="ECO:0000313" key="4">
    <source>
        <dbReference type="EMBL" id="CEN28970.1"/>
    </source>
</evidence>
<protein>
    <submittedName>
        <fullName evidence="4">N(5)-(Carboxyethyl)ornithine synthase ceo</fullName>
    </submittedName>
</protein>
<gene>
    <name evidence="4" type="ORF">LACPI_1770</name>
</gene>
<accession>A0A0D6DZR3</accession>
<dbReference type="SUPFAM" id="SSF51735">
    <property type="entry name" value="NAD(P)-binding Rossmann-fold domains"/>
    <property type="match status" value="1"/>
</dbReference>
<dbReference type="SMART" id="SM01003">
    <property type="entry name" value="AlaDh_PNT_N"/>
    <property type="match status" value="1"/>
</dbReference>
<dbReference type="InterPro" id="IPR007886">
    <property type="entry name" value="AlaDH/PNT_N"/>
</dbReference>
<proteinExistence type="predicted"/>
<evidence type="ECO:0000259" key="2">
    <source>
        <dbReference type="SMART" id="SM01002"/>
    </source>
</evidence>
<dbReference type="Gene3D" id="3.40.50.720">
    <property type="entry name" value="NAD(P)-binding Rossmann-like Domain"/>
    <property type="match status" value="4"/>
</dbReference>
<dbReference type="RefSeq" id="WP_047916005.1">
    <property type="nucleotide sequence ID" value="NZ_LN774769.1"/>
</dbReference>
<dbReference type="InterPro" id="IPR046951">
    <property type="entry name" value="CEOS"/>
</dbReference>
<dbReference type="GO" id="GO:0047126">
    <property type="term" value="F:N5-(carboxyethyl)ornithine synthase activity"/>
    <property type="evidence" value="ECO:0007669"/>
    <property type="project" value="InterPro"/>
</dbReference>
<dbReference type="Pfam" id="PF05222">
    <property type="entry name" value="AlaDh_PNT_N"/>
    <property type="match status" value="1"/>
</dbReference>
<evidence type="ECO:0000256" key="1">
    <source>
        <dbReference type="ARBA" id="ARBA00023002"/>
    </source>
</evidence>
<dbReference type="PANTHER" id="PTHR42795">
    <property type="entry name" value="ALANINE DEHYDROGENASE"/>
    <property type="match status" value="1"/>
</dbReference>
<feature type="domain" description="Alanine dehydrogenase/pyridine nucleotide transhydrogenase N-terminal" evidence="3">
    <location>
        <begin position="8"/>
        <end position="136"/>
    </location>
</feature>
<dbReference type="STRING" id="1364.LP2241_50302"/>
<sequence length="323" mass="36438">MNNQNTIGFLKSHKKYERRIALLPQELSKLVDPNSIYLEKNYGSDLGISDNDYTNLGAHIVSRDVALEQDIICDPKIGESDFLHRLQKHQTVFGWLHAKQNQDITNVLLETKVRAIAWEEMYSDNRHIFWRNNELAGEAAIMHAFLLTGQMPYDTKVAVIGRGNVAFGAIKILQGLGADVTVFKHNQEELLSKSLNEYDVIVNAALWDVNRHDHLISLDDLAQMNAGTLIIDISADVAGGIESSHITTMNTPLYTQDQINHYVIDHTPSLLYRTASKSISQAIFPFLDDLIFKTENEVLSKATIIENGKIIDSDILDFQSKNY</sequence>
<dbReference type="CDD" id="cd12181">
    <property type="entry name" value="ceo_syn"/>
    <property type="match status" value="1"/>
</dbReference>
<dbReference type="HOGENOM" id="CLU_055768_1_0_9"/>
<dbReference type="KEGG" id="lpk:LACPI_1770"/>
<feature type="domain" description="Alanine dehydrogenase/pyridine nucleotide transhydrogenase NAD(H)-binding" evidence="2">
    <location>
        <begin position="137"/>
        <end position="263"/>
    </location>
</feature>
<dbReference type="GO" id="GO:0006524">
    <property type="term" value="P:alanine catabolic process"/>
    <property type="evidence" value="ECO:0007669"/>
    <property type="project" value="TreeGrafter"/>
</dbReference>
<reference evidence="5" key="1">
    <citation type="submission" date="2015-01" db="EMBL/GenBank/DDBJ databases">
        <authorList>
            <person name="Andreevskaya M."/>
        </authorList>
    </citation>
    <scope>NUCLEOTIDE SEQUENCE [LARGE SCALE GENOMIC DNA]</scope>
    <source>
        <strain evidence="5">MKFS47</strain>
    </source>
</reference>
<dbReference type="PANTHER" id="PTHR42795:SF1">
    <property type="entry name" value="ALANINE DEHYDROGENASE"/>
    <property type="match status" value="1"/>
</dbReference>
<dbReference type="InterPro" id="IPR007698">
    <property type="entry name" value="AlaDH/PNT_NAD(H)-bd"/>
</dbReference>
<keyword evidence="1" id="KW-0560">Oxidoreductase</keyword>
<dbReference type="GO" id="GO:0005886">
    <property type="term" value="C:plasma membrane"/>
    <property type="evidence" value="ECO:0007669"/>
    <property type="project" value="TreeGrafter"/>
</dbReference>
<dbReference type="SUPFAM" id="SSF52283">
    <property type="entry name" value="Formate/glycerate dehydrogenase catalytic domain-like"/>
    <property type="match status" value="1"/>
</dbReference>
<dbReference type="GO" id="GO:0000286">
    <property type="term" value="F:alanine dehydrogenase activity"/>
    <property type="evidence" value="ECO:0007669"/>
    <property type="project" value="TreeGrafter"/>
</dbReference>
<evidence type="ECO:0000313" key="5">
    <source>
        <dbReference type="Proteomes" id="UP000033166"/>
    </source>
</evidence>
<dbReference type="Proteomes" id="UP000033166">
    <property type="component" value="Chromosome I"/>
</dbReference>
<dbReference type="EMBL" id="LN774769">
    <property type="protein sequence ID" value="CEN28970.1"/>
    <property type="molecule type" value="Genomic_DNA"/>
</dbReference>
<name>A0A0D6DZR3_9LACT</name>
<organism evidence="4 5">
    <name type="scientific">Pseudolactococcus piscium MKFS47</name>
    <dbReference type="NCBI Taxonomy" id="297352"/>
    <lineage>
        <taxon>Bacteria</taxon>
        <taxon>Bacillati</taxon>
        <taxon>Bacillota</taxon>
        <taxon>Bacilli</taxon>
        <taxon>Lactobacillales</taxon>
        <taxon>Streptococcaceae</taxon>
        <taxon>Pseudolactococcus</taxon>
    </lineage>
</organism>
<dbReference type="SMART" id="SM01002">
    <property type="entry name" value="AlaDh_PNT_C"/>
    <property type="match status" value="1"/>
</dbReference>
<dbReference type="AlphaFoldDB" id="A0A0D6DZR3"/>
<dbReference type="InterPro" id="IPR036291">
    <property type="entry name" value="NAD(P)-bd_dom_sf"/>
</dbReference>